<name>A0A9W8CES9_9POAL</name>
<protein>
    <submittedName>
        <fullName evidence="2">Uncharacterized protein</fullName>
    </submittedName>
</protein>
<feature type="transmembrane region" description="Helical" evidence="1">
    <location>
        <begin position="104"/>
        <end position="123"/>
    </location>
</feature>
<keyword evidence="3" id="KW-1185">Reference proteome</keyword>
<reference evidence="2 3" key="1">
    <citation type="submission" date="2022-10" db="EMBL/GenBank/DDBJ databases">
        <title>WGS assembly of Paspalum vaginatum 540-79.</title>
        <authorList>
            <person name="Sun G."/>
            <person name="Wase N."/>
            <person name="Shu S."/>
            <person name="Jenkins J."/>
            <person name="Zhou B."/>
            <person name="Torres-Rodriguez J."/>
            <person name="Chen C."/>
            <person name="Sandor L."/>
            <person name="Plott C."/>
            <person name="Yoshinga Y."/>
            <person name="Daum C."/>
            <person name="Qi P."/>
            <person name="Barry K."/>
            <person name="Lipzen A."/>
            <person name="Berry L."/>
            <person name="Pedersen C."/>
            <person name="Gottilla T."/>
            <person name="Foltz A."/>
            <person name="Yu H."/>
            <person name="O'Malley R."/>
            <person name="Zhang C."/>
            <person name="Devos K."/>
            <person name="Sigmon B."/>
            <person name="Yu B."/>
            <person name="Obata T."/>
            <person name="Schmutz J."/>
            <person name="Schnable J."/>
        </authorList>
    </citation>
    <scope>NUCLEOTIDE SEQUENCE [LARGE SCALE GENOMIC DNA]</scope>
    <source>
        <strain evidence="3">cv. 540-79</strain>
    </source>
</reference>
<accession>A0A9W8CES9</accession>
<sequence length="125" mass="14206">MHQALREECPTRRAEDGISFIVGNIYALVKVGFYTTVWWKFTPCGIDMPPEELLPISCDLFFNDKAIVPFYTKITLLETPDISDIVMSMPRMQDPAEANIDRKWRVGVSLGIMIGFCFAIGILKE</sequence>
<feature type="transmembrane region" description="Helical" evidence="1">
    <location>
        <begin position="20"/>
        <end position="39"/>
    </location>
</feature>
<keyword evidence="1" id="KW-0812">Transmembrane</keyword>
<keyword evidence="1" id="KW-1133">Transmembrane helix</keyword>
<dbReference type="EMBL" id="MU629695">
    <property type="protein sequence ID" value="KAJ1255475.1"/>
    <property type="molecule type" value="Genomic_DNA"/>
</dbReference>
<keyword evidence="1" id="KW-0472">Membrane</keyword>
<organism evidence="2 3">
    <name type="scientific">Paspalum vaginatum</name>
    <name type="common">seashore paspalum</name>
    <dbReference type="NCBI Taxonomy" id="158149"/>
    <lineage>
        <taxon>Eukaryota</taxon>
        <taxon>Viridiplantae</taxon>
        <taxon>Streptophyta</taxon>
        <taxon>Embryophyta</taxon>
        <taxon>Tracheophyta</taxon>
        <taxon>Spermatophyta</taxon>
        <taxon>Magnoliopsida</taxon>
        <taxon>Liliopsida</taxon>
        <taxon>Poales</taxon>
        <taxon>Poaceae</taxon>
        <taxon>PACMAD clade</taxon>
        <taxon>Panicoideae</taxon>
        <taxon>Andropogonodae</taxon>
        <taxon>Paspaleae</taxon>
        <taxon>Paspalinae</taxon>
        <taxon>Paspalum</taxon>
    </lineage>
</organism>
<evidence type="ECO:0000313" key="2">
    <source>
        <dbReference type="EMBL" id="KAJ1255475.1"/>
    </source>
</evidence>
<comment type="caution">
    <text evidence="2">The sequence shown here is derived from an EMBL/GenBank/DDBJ whole genome shotgun (WGS) entry which is preliminary data.</text>
</comment>
<proteinExistence type="predicted"/>
<evidence type="ECO:0000256" key="1">
    <source>
        <dbReference type="SAM" id="Phobius"/>
    </source>
</evidence>
<dbReference type="OrthoDB" id="10287295at2759"/>
<gene>
    <name evidence="2" type="ORF">BS78_K203500</name>
</gene>
<dbReference type="Proteomes" id="UP001164776">
    <property type="component" value="Unassembled WGS sequence"/>
</dbReference>
<evidence type="ECO:0000313" key="3">
    <source>
        <dbReference type="Proteomes" id="UP001164776"/>
    </source>
</evidence>
<dbReference type="AlphaFoldDB" id="A0A9W8CES9"/>